<sequence>MSLFTVSHSEENTTKEFFTNIYESITVKLINFRLWSFFDSTLYEYYKNHVLFSRWQKRY</sequence>
<dbReference type="HOGENOM" id="CLU_2951827_0_0_6"/>
<organism evidence="1 2">
    <name type="scientific">Cedecea davisae DSM 4568</name>
    <dbReference type="NCBI Taxonomy" id="566551"/>
    <lineage>
        <taxon>Bacteria</taxon>
        <taxon>Pseudomonadati</taxon>
        <taxon>Pseudomonadota</taxon>
        <taxon>Gammaproteobacteria</taxon>
        <taxon>Enterobacterales</taxon>
        <taxon>Enterobacteriaceae</taxon>
        <taxon>Cedecea</taxon>
    </lineage>
</organism>
<evidence type="ECO:0000313" key="1">
    <source>
        <dbReference type="EMBL" id="EPF20797.1"/>
    </source>
</evidence>
<reference evidence="1 2" key="1">
    <citation type="submission" date="2013-04" db="EMBL/GenBank/DDBJ databases">
        <authorList>
            <person name="Weinstock G."/>
            <person name="Sodergren E."/>
            <person name="Lobos E.A."/>
            <person name="Fulton L."/>
            <person name="Fulton R."/>
            <person name="Courtney L."/>
            <person name="Fronick C."/>
            <person name="O'Laughlin M."/>
            <person name="Godfrey J."/>
            <person name="Wilson R.M."/>
            <person name="Miner T."/>
            <person name="Farmer C."/>
            <person name="Delehaunty K."/>
            <person name="Cordes M."/>
            <person name="Minx P."/>
            <person name="Tomlinson C."/>
            <person name="Chen J."/>
            <person name="Wollam A."/>
            <person name="Pepin K.H."/>
            <person name="Palsikar V.B."/>
            <person name="Zhang X."/>
            <person name="Suruliraj S."/>
            <person name="Perna N.T."/>
            <person name="Plunkett G."/>
            <person name="Warren W."/>
            <person name="Mitreva M."/>
            <person name="Mardis E.R."/>
            <person name="Wilson R.K."/>
        </authorList>
    </citation>
    <scope>NUCLEOTIDE SEQUENCE [LARGE SCALE GENOMIC DNA]</scope>
    <source>
        <strain evidence="1 2">DSM 4568</strain>
    </source>
</reference>
<proteinExistence type="predicted"/>
<protein>
    <submittedName>
        <fullName evidence="1">Uncharacterized protein</fullName>
    </submittedName>
</protein>
<evidence type="ECO:0000313" key="2">
    <source>
        <dbReference type="Proteomes" id="UP000014585"/>
    </source>
</evidence>
<dbReference type="Proteomes" id="UP000014585">
    <property type="component" value="Unassembled WGS sequence"/>
</dbReference>
<dbReference type="EMBL" id="ATDT01000003">
    <property type="protein sequence ID" value="EPF20797.1"/>
    <property type="molecule type" value="Genomic_DNA"/>
</dbReference>
<comment type="caution">
    <text evidence="1">The sequence shown here is derived from an EMBL/GenBank/DDBJ whole genome shotgun (WGS) entry which is preliminary data.</text>
</comment>
<dbReference type="STRING" id="566551.HMPREF0201_00532"/>
<accession>S3JKT8</accession>
<gene>
    <name evidence="1" type="ORF">HMPREF0201_00532</name>
</gene>
<dbReference type="AlphaFoldDB" id="S3JKT8"/>
<name>S3JKT8_9ENTR</name>